<dbReference type="GO" id="GO:0004842">
    <property type="term" value="F:ubiquitin-protein transferase activity"/>
    <property type="evidence" value="ECO:0007669"/>
    <property type="project" value="InterPro"/>
</dbReference>
<protein>
    <recommendedName>
        <fullName evidence="8">RING-type domain-containing protein</fullName>
    </recommendedName>
</protein>
<dbReference type="AlphaFoldDB" id="A0A0D3K6L4"/>
<dbReference type="GeneID" id="17276673"/>
<evidence type="ECO:0000256" key="5">
    <source>
        <dbReference type="ARBA" id="ARBA00022786"/>
    </source>
</evidence>
<reference evidence="10" key="1">
    <citation type="journal article" date="2013" name="Nature">
        <title>Pan genome of the phytoplankton Emiliania underpins its global distribution.</title>
        <authorList>
            <person name="Read B.A."/>
            <person name="Kegel J."/>
            <person name="Klute M.J."/>
            <person name="Kuo A."/>
            <person name="Lefebvre S.C."/>
            <person name="Maumus F."/>
            <person name="Mayer C."/>
            <person name="Miller J."/>
            <person name="Monier A."/>
            <person name="Salamov A."/>
            <person name="Young J."/>
            <person name="Aguilar M."/>
            <person name="Claverie J.M."/>
            <person name="Frickenhaus S."/>
            <person name="Gonzalez K."/>
            <person name="Herman E.K."/>
            <person name="Lin Y.C."/>
            <person name="Napier J."/>
            <person name="Ogata H."/>
            <person name="Sarno A.F."/>
            <person name="Shmutz J."/>
            <person name="Schroeder D."/>
            <person name="de Vargas C."/>
            <person name="Verret F."/>
            <person name="von Dassow P."/>
            <person name="Valentin K."/>
            <person name="Van de Peer Y."/>
            <person name="Wheeler G."/>
            <person name="Dacks J.B."/>
            <person name="Delwiche C.F."/>
            <person name="Dyhrman S.T."/>
            <person name="Glockner G."/>
            <person name="John U."/>
            <person name="Richards T."/>
            <person name="Worden A.Z."/>
            <person name="Zhang X."/>
            <person name="Grigoriev I.V."/>
            <person name="Allen A.E."/>
            <person name="Bidle K."/>
            <person name="Borodovsky M."/>
            <person name="Bowler C."/>
            <person name="Brownlee C."/>
            <person name="Cock J.M."/>
            <person name="Elias M."/>
            <person name="Gladyshev V.N."/>
            <person name="Groth M."/>
            <person name="Guda C."/>
            <person name="Hadaegh A."/>
            <person name="Iglesias-Rodriguez M.D."/>
            <person name="Jenkins J."/>
            <person name="Jones B.M."/>
            <person name="Lawson T."/>
            <person name="Leese F."/>
            <person name="Lindquist E."/>
            <person name="Lobanov A."/>
            <person name="Lomsadze A."/>
            <person name="Malik S.B."/>
            <person name="Marsh M.E."/>
            <person name="Mackinder L."/>
            <person name="Mock T."/>
            <person name="Mueller-Roeber B."/>
            <person name="Pagarete A."/>
            <person name="Parker M."/>
            <person name="Probert I."/>
            <person name="Quesneville H."/>
            <person name="Raines C."/>
            <person name="Rensing S.A."/>
            <person name="Riano-Pachon D.M."/>
            <person name="Richier S."/>
            <person name="Rokitta S."/>
            <person name="Shiraiwa Y."/>
            <person name="Soanes D.M."/>
            <person name="van der Giezen M."/>
            <person name="Wahlund T.M."/>
            <person name="Williams B."/>
            <person name="Wilson W."/>
            <person name="Wolfe G."/>
            <person name="Wurch L.L."/>
        </authorList>
    </citation>
    <scope>NUCLEOTIDE SEQUENCE</scope>
</reference>
<evidence type="ECO:0000256" key="1">
    <source>
        <dbReference type="ARBA" id="ARBA00022679"/>
    </source>
</evidence>
<evidence type="ECO:0000259" key="8">
    <source>
        <dbReference type="PROSITE" id="PS51873"/>
    </source>
</evidence>
<evidence type="ECO:0000256" key="3">
    <source>
        <dbReference type="ARBA" id="ARBA00022737"/>
    </source>
</evidence>
<keyword evidence="2" id="KW-0479">Metal-binding</keyword>
<evidence type="ECO:0000313" key="10">
    <source>
        <dbReference type="Proteomes" id="UP000013827"/>
    </source>
</evidence>
<dbReference type="Gene3D" id="1.20.120.1750">
    <property type="match status" value="1"/>
</dbReference>
<accession>A0A0D3K6L4</accession>
<evidence type="ECO:0000313" key="9">
    <source>
        <dbReference type="EnsemblProtists" id="EOD31399"/>
    </source>
</evidence>
<dbReference type="STRING" id="2903.R1FDR4"/>
<feature type="domain" description="RING-type" evidence="8">
    <location>
        <begin position="16"/>
        <end position="239"/>
    </location>
</feature>
<proteinExistence type="predicted"/>
<dbReference type="InterPro" id="IPR044066">
    <property type="entry name" value="TRIAD_supradom"/>
</dbReference>
<evidence type="ECO:0000256" key="7">
    <source>
        <dbReference type="SAM" id="MobiDB-lite"/>
    </source>
</evidence>
<dbReference type="PANTHER" id="PTHR11685">
    <property type="entry name" value="RBR FAMILY RING FINGER AND IBR DOMAIN-CONTAINING"/>
    <property type="match status" value="1"/>
</dbReference>
<keyword evidence="5" id="KW-0833">Ubl conjugation pathway</keyword>
<dbReference type="PaxDb" id="2903-EOD31399"/>
<dbReference type="SUPFAM" id="SSF57850">
    <property type="entry name" value="RING/U-box"/>
    <property type="match status" value="2"/>
</dbReference>
<dbReference type="Proteomes" id="UP000013827">
    <property type="component" value="Unassembled WGS sequence"/>
</dbReference>
<dbReference type="HOGENOM" id="CLU_1055375_0_0_1"/>
<dbReference type="GO" id="GO:0016567">
    <property type="term" value="P:protein ubiquitination"/>
    <property type="evidence" value="ECO:0007669"/>
    <property type="project" value="InterPro"/>
</dbReference>
<evidence type="ECO:0000256" key="2">
    <source>
        <dbReference type="ARBA" id="ARBA00022723"/>
    </source>
</evidence>
<dbReference type="RefSeq" id="XP_005783828.1">
    <property type="nucleotide sequence ID" value="XM_005783771.1"/>
</dbReference>
<dbReference type="KEGG" id="ehx:EMIHUDRAFT_232003"/>
<organism evidence="9 10">
    <name type="scientific">Emiliania huxleyi (strain CCMP1516)</name>
    <dbReference type="NCBI Taxonomy" id="280463"/>
    <lineage>
        <taxon>Eukaryota</taxon>
        <taxon>Haptista</taxon>
        <taxon>Haptophyta</taxon>
        <taxon>Prymnesiophyceae</taxon>
        <taxon>Isochrysidales</taxon>
        <taxon>Noelaerhabdaceae</taxon>
        <taxon>Emiliania</taxon>
    </lineage>
</organism>
<reference evidence="9" key="2">
    <citation type="submission" date="2024-10" db="UniProtKB">
        <authorList>
            <consortium name="EnsemblProtists"/>
        </authorList>
    </citation>
    <scope>IDENTIFICATION</scope>
</reference>
<dbReference type="InterPro" id="IPR031127">
    <property type="entry name" value="E3_UB_ligase_RBR"/>
</dbReference>
<evidence type="ECO:0000256" key="4">
    <source>
        <dbReference type="ARBA" id="ARBA00022771"/>
    </source>
</evidence>
<dbReference type="InterPro" id="IPR013083">
    <property type="entry name" value="Znf_RING/FYVE/PHD"/>
</dbReference>
<feature type="region of interest" description="Disordered" evidence="7">
    <location>
        <begin position="244"/>
        <end position="264"/>
    </location>
</feature>
<dbReference type="GO" id="GO:0008270">
    <property type="term" value="F:zinc ion binding"/>
    <property type="evidence" value="ECO:0007669"/>
    <property type="project" value="UniProtKB-KW"/>
</dbReference>
<sequence>MTTNEFFQLTDDGGKARAVCEKPLSQLAVEGGTRVVWLETCSHWACVDCHIQWVQARDSQGLEPTCLTASCNSALTDAAIREMLGDAAHQARDEQLLSRAAAGGGERNWPCPTPNCPYRVAYRVALEEGSAPRPTTCPRCLKVFVVGAPSLPAAAEAADDDDGCQQRKRRREEEMASVAALQQYQKCKSCGQGVEKDPATCDLFQCRCGLRWCWKCGTEADERGKPACNCTGRGHVFWDNQAGRPAGEAFARKRPQSGRRRRPS</sequence>
<dbReference type="eggNOG" id="KOG1812">
    <property type="taxonomic scope" value="Eukaryota"/>
</dbReference>
<keyword evidence="4" id="KW-0863">Zinc-finger</keyword>
<dbReference type="PROSITE" id="PS51873">
    <property type="entry name" value="TRIAD"/>
    <property type="match status" value="1"/>
</dbReference>
<keyword evidence="1" id="KW-0808">Transferase</keyword>
<feature type="compositionally biased region" description="Basic residues" evidence="7">
    <location>
        <begin position="252"/>
        <end position="264"/>
    </location>
</feature>
<name>A0A0D3K6L4_EMIH1</name>
<keyword evidence="6" id="KW-0862">Zinc</keyword>
<dbReference type="OMA" id="CEGILEC"/>
<dbReference type="Gene3D" id="3.30.40.10">
    <property type="entry name" value="Zinc/RING finger domain, C3HC4 (zinc finger)"/>
    <property type="match status" value="1"/>
</dbReference>
<keyword evidence="10" id="KW-1185">Reference proteome</keyword>
<dbReference type="EnsemblProtists" id="EOD31399">
    <property type="protein sequence ID" value="EOD31399"/>
    <property type="gene ID" value="EMIHUDRAFT_232003"/>
</dbReference>
<keyword evidence="3" id="KW-0677">Repeat</keyword>
<evidence type="ECO:0000256" key="6">
    <source>
        <dbReference type="ARBA" id="ARBA00022833"/>
    </source>
</evidence>